<organism evidence="2 3">
    <name type="scientific">Choiromyces venosus 120613-1</name>
    <dbReference type="NCBI Taxonomy" id="1336337"/>
    <lineage>
        <taxon>Eukaryota</taxon>
        <taxon>Fungi</taxon>
        <taxon>Dikarya</taxon>
        <taxon>Ascomycota</taxon>
        <taxon>Pezizomycotina</taxon>
        <taxon>Pezizomycetes</taxon>
        <taxon>Pezizales</taxon>
        <taxon>Tuberaceae</taxon>
        <taxon>Choiromyces</taxon>
    </lineage>
</organism>
<reference evidence="2 3" key="1">
    <citation type="journal article" date="2018" name="Nat. Ecol. Evol.">
        <title>Pezizomycetes genomes reveal the molecular basis of ectomycorrhizal truffle lifestyle.</title>
        <authorList>
            <person name="Murat C."/>
            <person name="Payen T."/>
            <person name="Noel B."/>
            <person name="Kuo A."/>
            <person name="Morin E."/>
            <person name="Chen J."/>
            <person name="Kohler A."/>
            <person name="Krizsan K."/>
            <person name="Balestrini R."/>
            <person name="Da Silva C."/>
            <person name="Montanini B."/>
            <person name="Hainaut M."/>
            <person name="Levati E."/>
            <person name="Barry K.W."/>
            <person name="Belfiori B."/>
            <person name="Cichocki N."/>
            <person name="Clum A."/>
            <person name="Dockter R.B."/>
            <person name="Fauchery L."/>
            <person name="Guy J."/>
            <person name="Iotti M."/>
            <person name="Le Tacon F."/>
            <person name="Lindquist E.A."/>
            <person name="Lipzen A."/>
            <person name="Malagnac F."/>
            <person name="Mello A."/>
            <person name="Molinier V."/>
            <person name="Miyauchi S."/>
            <person name="Poulain J."/>
            <person name="Riccioni C."/>
            <person name="Rubini A."/>
            <person name="Sitrit Y."/>
            <person name="Splivallo R."/>
            <person name="Traeger S."/>
            <person name="Wang M."/>
            <person name="Zifcakova L."/>
            <person name="Wipf D."/>
            <person name="Zambonelli A."/>
            <person name="Paolocci F."/>
            <person name="Nowrousian M."/>
            <person name="Ottonello S."/>
            <person name="Baldrian P."/>
            <person name="Spatafora J.W."/>
            <person name="Henrissat B."/>
            <person name="Nagy L.G."/>
            <person name="Aury J.M."/>
            <person name="Wincker P."/>
            <person name="Grigoriev I.V."/>
            <person name="Bonfante P."/>
            <person name="Martin F.M."/>
        </authorList>
    </citation>
    <scope>NUCLEOTIDE SEQUENCE [LARGE SCALE GENOMIC DNA]</scope>
    <source>
        <strain evidence="2 3">120613-1</strain>
    </source>
</reference>
<feature type="chain" id="PRO_5018230748" evidence="1">
    <location>
        <begin position="24"/>
        <end position="72"/>
    </location>
</feature>
<dbReference type="EMBL" id="ML120419">
    <property type="protein sequence ID" value="RPA95955.1"/>
    <property type="molecule type" value="Genomic_DNA"/>
</dbReference>
<dbReference type="Proteomes" id="UP000276215">
    <property type="component" value="Unassembled WGS sequence"/>
</dbReference>
<keyword evidence="3" id="KW-1185">Reference proteome</keyword>
<evidence type="ECO:0000256" key="1">
    <source>
        <dbReference type="SAM" id="SignalP"/>
    </source>
</evidence>
<accession>A0A3N4JCI2</accession>
<name>A0A3N4JCI2_9PEZI</name>
<sequence>MESRSQIITRGVFLLSSWVIAVGLREPLRVVDRVDNASDPYSVPGPPPHQKRLNPFRPLPYARAVLLVRYKR</sequence>
<protein>
    <submittedName>
        <fullName evidence="2">Uncharacterized protein</fullName>
    </submittedName>
</protein>
<evidence type="ECO:0000313" key="3">
    <source>
        <dbReference type="Proteomes" id="UP000276215"/>
    </source>
</evidence>
<gene>
    <name evidence="2" type="ORF">L873DRAFT_1812033</name>
</gene>
<proteinExistence type="predicted"/>
<keyword evidence="1" id="KW-0732">Signal</keyword>
<evidence type="ECO:0000313" key="2">
    <source>
        <dbReference type="EMBL" id="RPA95955.1"/>
    </source>
</evidence>
<dbReference type="AlphaFoldDB" id="A0A3N4JCI2"/>
<feature type="signal peptide" evidence="1">
    <location>
        <begin position="1"/>
        <end position="23"/>
    </location>
</feature>